<keyword evidence="2" id="KW-1185">Reference proteome</keyword>
<dbReference type="EMBL" id="JOJR01001095">
    <property type="protein sequence ID" value="RCN32428.1"/>
    <property type="molecule type" value="Genomic_DNA"/>
</dbReference>
<name>A0A368FLL0_ANCCA</name>
<dbReference type="OrthoDB" id="5839148at2759"/>
<accession>A0A368FLL0</accession>
<sequence length="276" mass="31783">MLKNIRLSFQKAVNNGLFALVADGVHKLNPRSKRHAPVRMEEGQLYTIHGVCRGGFEAAINAAIAVFPLSSVEGCGWHLTQAWVRNRNRLGLRRFVQGDRRDPRVIHWWRTLKGLPFLPRDHFHLVSALTVVPVEPTHPAYEPCQNFLDYFNRTWLNGPSESMWCKYLVKELRTTNLAENFHGRLRGLFSGRKHPKFNALITMLQEITGVAASRLNRMAEFPEEMRPLRARDRARREKTEGAMAAFARIQGLRYVTTAVVGRYCRKMSRYTSDRAI</sequence>
<dbReference type="Proteomes" id="UP000252519">
    <property type="component" value="Unassembled WGS sequence"/>
</dbReference>
<protein>
    <recommendedName>
        <fullName evidence="3">MULE transposase domain-containing protein</fullName>
    </recommendedName>
</protein>
<dbReference type="STRING" id="29170.A0A368FLL0"/>
<evidence type="ECO:0008006" key="3">
    <source>
        <dbReference type="Google" id="ProtNLM"/>
    </source>
</evidence>
<gene>
    <name evidence="1" type="ORF">ANCCAN_21772</name>
</gene>
<reference evidence="1 2" key="1">
    <citation type="submission" date="2014-10" db="EMBL/GenBank/DDBJ databases">
        <title>Draft genome of the hookworm Ancylostoma caninum.</title>
        <authorList>
            <person name="Mitreva M."/>
        </authorList>
    </citation>
    <scope>NUCLEOTIDE SEQUENCE [LARGE SCALE GENOMIC DNA]</scope>
    <source>
        <strain evidence="1 2">Baltimore</strain>
    </source>
</reference>
<dbReference type="AlphaFoldDB" id="A0A368FLL0"/>
<evidence type="ECO:0000313" key="2">
    <source>
        <dbReference type="Proteomes" id="UP000252519"/>
    </source>
</evidence>
<comment type="caution">
    <text evidence="1">The sequence shown here is derived from an EMBL/GenBank/DDBJ whole genome shotgun (WGS) entry which is preliminary data.</text>
</comment>
<evidence type="ECO:0000313" key="1">
    <source>
        <dbReference type="EMBL" id="RCN32428.1"/>
    </source>
</evidence>
<organism evidence="1 2">
    <name type="scientific">Ancylostoma caninum</name>
    <name type="common">Dog hookworm</name>
    <dbReference type="NCBI Taxonomy" id="29170"/>
    <lineage>
        <taxon>Eukaryota</taxon>
        <taxon>Metazoa</taxon>
        <taxon>Ecdysozoa</taxon>
        <taxon>Nematoda</taxon>
        <taxon>Chromadorea</taxon>
        <taxon>Rhabditida</taxon>
        <taxon>Rhabditina</taxon>
        <taxon>Rhabditomorpha</taxon>
        <taxon>Strongyloidea</taxon>
        <taxon>Ancylostomatidae</taxon>
        <taxon>Ancylostomatinae</taxon>
        <taxon>Ancylostoma</taxon>
    </lineage>
</organism>
<proteinExistence type="predicted"/>